<evidence type="ECO:0000313" key="8">
    <source>
        <dbReference type="EMBL" id="AKP52122.1"/>
    </source>
</evidence>
<evidence type="ECO:0000256" key="4">
    <source>
        <dbReference type="ARBA" id="ARBA00023136"/>
    </source>
</evidence>
<feature type="domain" description="SusD-like N-terminal" evidence="7">
    <location>
        <begin position="25"/>
        <end position="230"/>
    </location>
</feature>
<gene>
    <name evidence="8" type="ORF">CA2015_2712</name>
</gene>
<evidence type="ECO:0000256" key="3">
    <source>
        <dbReference type="ARBA" id="ARBA00022729"/>
    </source>
</evidence>
<proteinExistence type="inferred from homology"/>
<dbReference type="GO" id="GO:0009279">
    <property type="term" value="C:cell outer membrane"/>
    <property type="evidence" value="ECO:0007669"/>
    <property type="project" value="UniProtKB-SubCell"/>
</dbReference>
<dbReference type="Pfam" id="PF07980">
    <property type="entry name" value="SusD_RagB"/>
    <property type="match status" value="1"/>
</dbReference>
<dbReference type="EMBL" id="CP012040">
    <property type="protein sequence ID" value="AKP52122.1"/>
    <property type="molecule type" value="Genomic_DNA"/>
</dbReference>
<keyword evidence="5" id="KW-0998">Cell outer membrane</keyword>
<protein>
    <submittedName>
        <fullName evidence="8">Putative nutrient binding outer membrane protein</fullName>
    </submittedName>
</protein>
<dbReference type="PROSITE" id="PS51257">
    <property type="entry name" value="PROKAR_LIPOPROTEIN"/>
    <property type="match status" value="1"/>
</dbReference>
<feature type="domain" description="RagB/SusD" evidence="6">
    <location>
        <begin position="334"/>
        <end position="457"/>
    </location>
</feature>
<dbReference type="KEGG" id="camu:CA2015_2712"/>
<dbReference type="Pfam" id="PF14322">
    <property type="entry name" value="SusD-like_3"/>
    <property type="match status" value="1"/>
</dbReference>
<comment type="similarity">
    <text evidence="2">Belongs to the SusD family.</text>
</comment>
<dbReference type="STRING" id="320787.CA2015_2712"/>
<keyword evidence="9" id="KW-1185">Reference proteome</keyword>
<name>A0A0H4PUU6_9BACT</name>
<keyword evidence="3" id="KW-0732">Signal</keyword>
<organism evidence="8 9">
    <name type="scientific">Cyclobacterium amurskyense</name>
    <dbReference type="NCBI Taxonomy" id="320787"/>
    <lineage>
        <taxon>Bacteria</taxon>
        <taxon>Pseudomonadati</taxon>
        <taxon>Bacteroidota</taxon>
        <taxon>Cytophagia</taxon>
        <taxon>Cytophagales</taxon>
        <taxon>Cyclobacteriaceae</taxon>
        <taxon>Cyclobacterium</taxon>
    </lineage>
</organism>
<dbReference type="OrthoDB" id="621570at2"/>
<evidence type="ECO:0000259" key="6">
    <source>
        <dbReference type="Pfam" id="PF07980"/>
    </source>
</evidence>
<dbReference type="Proteomes" id="UP000036520">
    <property type="component" value="Chromosome"/>
</dbReference>
<evidence type="ECO:0000256" key="5">
    <source>
        <dbReference type="ARBA" id="ARBA00023237"/>
    </source>
</evidence>
<dbReference type="CDD" id="cd08977">
    <property type="entry name" value="SusD"/>
    <property type="match status" value="1"/>
</dbReference>
<dbReference type="InterPro" id="IPR033985">
    <property type="entry name" value="SusD-like_N"/>
</dbReference>
<dbReference type="RefSeq" id="WP_048642382.1">
    <property type="nucleotide sequence ID" value="NZ_CP012040.1"/>
</dbReference>
<dbReference type="InterPro" id="IPR012944">
    <property type="entry name" value="SusD_RagB_dom"/>
</dbReference>
<evidence type="ECO:0000313" key="9">
    <source>
        <dbReference type="Proteomes" id="UP000036520"/>
    </source>
</evidence>
<dbReference type="InterPro" id="IPR011990">
    <property type="entry name" value="TPR-like_helical_dom_sf"/>
</dbReference>
<dbReference type="SUPFAM" id="SSF48452">
    <property type="entry name" value="TPR-like"/>
    <property type="match status" value="1"/>
</dbReference>
<reference evidence="8 9" key="1">
    <citation type="submission" date="2015-07" db="EMBL/GenBank/DDBJ databases">
        <authorList>
            <person name="Kim K.M."/>
        </authorList>
    </citation>
    <scope>NUCLEOTIDE SEQUENCE [LARGE SCALE GENOMIC DNA]</scope>
    <source>
        <strain evidence="8 9">KCTC 12363</strain>
    </source>
</reference>
<accession>A0A0H4PUU6</accession>
<comment type="subcellular location">
    <subcellularLocation>
        <location evidence="1">Cell outer membrane</location>
    </subcellularLocation>
</comment>
<dbReference type="Gene3D" id="1.25.40.390">
    <property type="match status" value="1"/>
</dbReference>
<evidence type="ECO:0000256" key="2">
    <source>
        <dbReference type="ARBA" id="ARBA00006275"/>
    </source>
</evidence>
<dbReference type="AlphaFoldDB" id="A0A0H4PUU6"/>
<evidence type="ECO:0000259" key="7">
    <source>
        <dbReference type="Pfam" id="PF14322"/>
    </source>
</evidence>
<sequence length="459" mass="52024">MSSKVLHTPILLFFIFFIVSCDDQLDLKPSQEIDELTALDSDANIKRVLIGAYANIRKSDLWGGRVLLYSEMLAANNELRWEGTFVQPREMLNKSILTNNSFVTDTWTTAYSTINLANNIIEAIDKVKTEDQDRVKGEALFIRGVVYFELVKLYGLPYVSENPSTNLAVPLILSPSRGGQNNGVVERHSVENVYQQIIKDLTEAEQLLPESNNIFASQYIASAMLSRVYLQIEDYTSARDAANRSINLALAYGKKLMDQYMNAFNNESDSQEDIFTIQVSAQDPVNAMHLFYSTPEFGGRDGDVGISGNHLALYEDGDDRLSQYEERAGAIRTNKWRDQNANVKIIRLAELFLTRAEANFREGTSIGATVLEDINRIRRRVLLPEKTSVTLEDILKERKLELAHEGHNLHDIKRTRGIVVDNNDSNFKYSFDDPKLIFPIPQRELLANSKLIQNPGYLE</sequence>
<keyword evidence="4" id="KW-0472">Membrane</keyword>
<evidence type="ECO:0000256" key="1">
    <source>
        <dbReference type="ARBA" id="ARBA00004442"/>
    </source>
</evidence>